<keyword evidence="5" id="KW-0662">Pyridine nucleotide biosynthesis</keyword>
<dbReference type="GO" id="GO:0009435">
    <property type="term" value="P:NAD+ biosynthetic process"/>
    <property type="evidence" value="ECO:0007669"/>
    <property type="project" value="InterPro"/>
</dbReference>
<comment type="pathway">
    <text evidence="2">Cofactor biosynthesis; NAD(+) biosynthesis; deamido-NAD(+) from nicotinate D-ribonucleotide: step 1/1.</text>
</comment>
<dbReference type="PANTHER" id="PTHR39321:SF3">
    <property type="entry name" value="PHOSPHOPANTETHEINE ADENYLYLTRANSFERASE"/>
    <property type="match status" value="1"/>
</dbReference>
<evidence type="ECO:0000256" key="2">
    <source>
        <dbReference type="ARBA" id="ARBA00005019"/>
    </source>
</evidence>
<comment type="function">
    <text evidence="1">Catalyzes the reversible adenylation of nicotinate mononucleotide (NaMN) to nicotinic acid adenine dinucleotide (NaAD).</text>
</comment>
<evidence type="ECO:0000256" key="11">
    <source>
        <dbReference type="ARBA" id="ARBA00031253"/>
    </source>
</evidence>
<reference evidence="16 17" key="1">
    <citation type="journal article" date="2011" name="ISME J.">
        <title>The endosymbionts of the deep-sea tubeworms Riftia pachyptila and Tevnia jerichonana share an identical physiology as revealed by proteogenomic analyses.</title>
        <authorList>
            <person name="Gardebrecht A."/>
            <person name="Markert S."/>
            <person name="Felbeck H."/>
            <person name="Thuermer A."/>
            <person name="Albrecht D."/>
            <person name="Wollherr A."/>
            <person name="Kabisch J."/>
            <person name="Lehmann R."/>
            <person name="Daniel R."/>
            <person name="Liesegang H."/>
            <person name="Hecker M."/>
            <person name="Sievert S.M."/>
            <person name="Schweder T."/>
        </authorList>
    </citation>
    <scope>NUCLEOTIDE SEQUENCE [LARGE SCALE GENOMIC DNA]</scope>
</reference>
<feature type="domain" description="Cytidyltransferase-like" evidence="15">
    <location>
        <begin position="4"/>
        <end position="82"/>
    </location>
</feature>
<keyword evidence="8" id="KW-0547">Nucleotide-binding</keyword>
<keyword evidence="9" id="KW-0067">ATP-binding</keyword>
<dbReference type="eggNOG" id="COG1057">
    <property type="taxonomic scope" value="Bacteria"/>
</dbReference>
<organism evidence="16 17">
    <name type="scientific">endosymbiont of Tevnia jerichonana</name>
    <name type="common">vent Tica</name>
    <dbReference type="NCBI Taxonomy" id="1049564"/>
    <lineage>
        <taxon>Bacteria</taxon>
        <taxon>Pseudomonadati</taxon>
        <taxon>Pseudomonadota</taxon>
        <taxon>Gammaproteobacteria</taxon>
        <taxon>sulfur-oxidizing symbionts</taxon>
    </lineage>
</organism>
<sequence>MIGILGGTFDPIHYGHLRTALDVQQALGLDELRFIPLANAVHRDQPEVPAALRLAMLEAAIAGEPGFVADDRELQRGGVPIPSIRCSRCGENWGMSCRSVCCWAATPSMVFSPGICRSWWRSWPIWW</sequence>
<name>G2FIU8_9GAMM</name>
<dbReference type="EMBL" id="AFZB01000033">
    <property type="protein sequence ID" value="EGW53283.1"/>
    <property type="molecule type" value="Genomic_DNA"/>
</dbReference>
<dbReference type="GO" id="GO:0005524">
    <property type="term" value="F:ATP binding"/>
    <property type="evidence" value="ECO:0007669"/>
    <property type="project" value="UniProtKB-KW"/>
</dbReference>
<evidence type="ECO:0000256" key="6">
    <source>
        <dbReference type="ARBA" id="ARBA00022679"/>
    </source>
</evidence>
<dbReference type="Proteomes" id="UP000005167">
    <property type="component" value="Unassembled WGS sequence"/>
</dbReference>
<evidence type="ECO:0000256" key="1">
    <source>
        <dbReference type="ARBA" id="ARBA00002324"/>
    </source>
</evidence>
<evidence type="ECO:0000256" key="8">
    <source>
        <dbReference type="ARBA" id="ARBA00022741"/>
    </source>
</evidence>
<evidence type="ECO:0000313" key="16">
    <source>
        <dbReference type="EMBL" id="EGW53283.1"/>
    </source>
</evidence>
<gene>
    <name evidence="16" type="primary">nadD2</name>
    <name evidence="16" type="ORF">TevJSym_bg00190</name>
</gene>
<dbReference type="SUPFAM" id="SSF52374">
    <property type="entry name" value="Nucleotidylyl transferase"/>
    <property type="match status" value="1"/>
</dbReference>
<evidence type="ECO:0000256" key="7">
    <source>
        <dbReference type="ARBA" id="ARBA00022695"/>
    </source>
</evidence>
<dbReference type="Gene3D" id="3.40.50.620">
    <property type="entry name" value="HUPs"/>
    <property type="match status" value="1"/>
</dbReference>
<evidence type="ECO:0000256" key="3">
    <source>
        <dbReference type="ARBA" id="ARBA00009014"/>
    </source>
</evidence>
<comment type="similarity">
    <text evidence="3">Belongs to the NadD family.</text>
</comment>
<evidence type="ECO:0000256" key="13">
    <source>
        <dbReference type="ARBA" id="ARBA00033353"/>
    </source>
</evidence>
<dbReference type="AlphaFoldDB" id="G2FIU8"/>
<evidence type="ECO:0000256" key="12">
    <source>
        <dbReference type="ARBA" id="ARBA00033140"/>
    </source>
</evidence>
<dbReference type="InterPro" id="IPR014729">
    <property type="entry name" value="Rossmann-like_a/b/a_fold"/>
</dbReference>
<evidence type="ECO:0000259" key="15">
    <source>
        <dbReference type="Pfam" id="PF01467"/>
    </source>
</evidence>
<evidence type="ECO:0000256" key="14">
    <source>
        <dbReference type="ARBA" id="ARBA00048721"/>
    </source>
</evidence>
<keyword evidence="6 16" id="KW-0808">Transferase</keyword>
<dbReference type="Pfam" id="PF01467">
    <property type="entry name" value="CTP_transf_like"/>
    <property type="match status" value="1"/>
</dbReference>
<evidence type="ECO:0000256" key="5">
    <source>
        <dbReference type="ARBA" id="ARBA00022642"/>
    </source>
</evidence>
<dbReference type="RefSeq" id="WP_006475575.1">
    <property type="nucleotide sequence ID" value="NZ_AFZB01000033.1"/>
</dbReference>
<keyword evidence="10" id="KW-0520">NAD</keyword>
<comment type="catalytic activity">
    <reaction evidence="14">
        <text>nicotinate beta-D-ribonucleotide + ATP + H(+) = deamido-NAD(+) + diphosphate</text>
        <dbReference type="Rhea" id="RHEA:22860"/>
        <dbReference type="ChEBI" id="CHEBI:15378"/>
        <dbReference type="ChEBI" id="CHEBI:30616"/>
        <dbReference type="ChEBI" id="CHEBI:33019"/>
        <dbReference type="ChEBI" id="CHEBI:57502"/>
        <dbReference type="ChEBI" id="CHEBI:58437"/>
        <dbReference type="EC" id="2.7.7.18"/>
    </reaction>
</comment>
<dbReference type="PATRIC" id="fig|1049564.3.peg.2831"/>
<protein>
    <recommendedName>
        <fullName evidence="4">nicotinate-nucleotide adenylyltransferase</fullName>
        <ecNumber evidence="4">2.7.7.18</ecNumber>
    </recommendedName>
    <alternativeName>
        <fullName evidence="13">Deamido-NAD(+) diphosphorylase</fullName>
    </alternativeName>
    <alternativeName>
        <fullName evidence="12">Deamido-NAD(+) pyrophosphorylase</fullName>
    </alternativeName>
    <alternativeName>
        <fullName evidence="11">Nicotinate mononucleotide adenylyltransferase</fullName>
    </alternativeName>
</protein>
<dbReference type="NCBIfam" id="TIGR00125">
    <property type="entry name" value="cyt_tran_rel"/>
    <property type="match status" value="1"/>
</dbReference>
<keyword evidence="17" id="KW-1185">Reference proteome</keyword>
<dbReference type="InterPro" id="IPR004821">
    <property type="entry name" value="Cyt_trans-like"/>
</dbReference>
<dbReference type="GO" id="GO:0004515">
    <property type="term" value="F:nicotinate-nucleotide adenylyltransferase activity"/>
    <property type="evidence" value="ECO:0007669"/>
    <property type="project" value="UniProtKB-EC"/>
</dbReference>
<evidence type="ECO:0000256" key="9">
    <source>
        <dbReference type="ARBA" id="ARBA00022840"/>
    </source>
</evidence>
<comment type="caution">
    <text evidence="16">The sequence shown here is derived from an EMBL/GenBank/DDBJ whole genome shotgun (WGS) entry which is preliminary data.</text>
</comment>
<dbReference type="PANTHER" id="PTHR39321">
    <property type="entry name" value="NICOTINATE-NUCLEOTIDE ADENYLYLTRANSFERASE-RELATED"/>
    <property type="match status" value="1"/>
</dbReference>
<evidence type="ECO:0000313" key="17">
    <source>
        <dbReference type="Proteomes" id="UP000005167"/>
    </source>
</evidence>
<dbReference type="InterPro" id="IPR005248">
    <property type="entry name" value="NadD/NMNAT"/>
</dbReference>
<evidence type="ECO:0000256" key="10">
    <source>
        <dbReference type="ARBA" id="ARBA00023027"/>
    </source>
</evidence>
<proteinExistence type="inferred from homology"/>
<evidence type="ECO:0000256" key="4">
    <source>
        <dbReference type="ARBA" id="ARBA00012389"/>
    </source>
</evidence>
<dbReference type="EC" id="2.7.7.18" evidence="4"/>
<accession>G2FIU8</accession>
<keyword evidence="7 16" id="KW-0548">Nucleotidyltransferase</keyword>